<evidence type="ECO:0000256" key="1">
    <source>
        <dbReference type="SAM" id="SignalP"/>
    </source>
</evidence>
<dbReference type="Gene3D" id="3.20.20.370">
    <property type="entry name" value="Glycoside hydrolase/deacetylase"/>
    <property type="match status" value="1"/>
</dbReference>
<gene>
    <name evidence="3" type="ORF">GCM10010151_42490</name>
</gene>
<reference evidence="3 4" key="1">
    <citation type="journal article" date="2019" name="Int. J. Syst. Evol. Microbiol.">
        <title>The Global Catalogue of Microorganisms (GCM) 10K type strain sequencing project: providing services to taxonomists for standard genome sequencing and annotation.</title>
        <authorList>
            <consortium name="The Broad Institute Genomics Platform"/>
            <consortium name="The Broad Institute Genome Sequencing Center for Infectious Disease"/>
            <person name="Wu L."/>
            <person name="Ma J."/>
        </authorList>
    </citation>
    <scope>NUCLEOTIDE SEQUENCE [LARGE SCALE GENOMIC DNA]</scope>
    <source>
        <strain evidence="3 4">JCM 3146</strain>
    </source>
</reference>
<comment type="caution">
    <text evidence="3">The sequence shown here is derived from an EMBL/GenBank/DDBJ whole genome shotgun (WGS) entry which is preliminary data.</text>
</comment>
<organism evidence="3 4">
    <name type="scientific">Actinoallomurus spadix</name>
    <dbReference type="NCBI Taxonomy" id="79912"/>
    <lineage>
        <taxon>Bacteria</taxon>
        <taxon>Bacillati</taxon>
        <taxon>Actinomycetota</taxon>
        <taxon>Actinomycetes</taxon>
        <taxon>Streptosporangiales</taxon>
        <taxon>Thermomonosporaceae</taxon>
        <taxon>Actinoallomurus</taxon>
    </lineage>
</organism>
<dbReference type="InterPro" id="IPR002509">
    <property type="entry name" value="NODB_dom"/>
</dbReference>
<dbReference type="Proteomes" id="UP001501822">
    <property type="component" value="Unassembled WGS sequence"/>
</dbReference>
<dbReference type="PANTHER" id="PTHR10587">
    <property type="entry name" value="GLYCOSYL TRANSFERASE-RELATED"/>
    <property type="match status" value="1"/>
</dbReference>
<feature type="chain" id="PRO_5046176579" evidence="1">
    <location>
        <begin position="29"/>
        <end position="253"/>
    </location>
</feature>
<protein>
    <submittedName>
        <fullName evidence="3">Polysaccharide deacetylase family protein</fullName>
    </submittedName>
</protein>
<feature type="domain" description="NodB homology" evidence="2">
    <location>
        <begin position="53"/>
        <end position="239"/>
    </location>
</feature>
<accession>A0ABN0WW44</accession>
<keyword evidence="1" id="KW-0732">Signal</keyword>
<dbReference type="RefSeq" id="WP_252801424.1">
    <property type="nucleotide sequence ID" value="NZ_BAAABM010000037.1"/>
</dbReference>
<feature type="signal peptide" evidence="1">
    <location>
        <begin position="1"/>
        <end position="28"/>
    </location>
</feature>
<dbReference type="InterPro" id="IPR011330">
    <property type="entry name" value="Glyco_hydro/deAcase_b/a-brl"/>
</dbReference>
<dbReference type="EMBL" id="BAAABM010000037">
    <property type="protein sequence ID" value="GAA0348305.1"/>
    <property type="molecule type" value="Genomic_DNA"/>
</dbReference>
<dbReference type="InterPro" id="IPR050248">
    <property type="entry name" value="Polysacc_deacetylase_ArnD"/>
</dbReference>
<dbReference type="CDD" id="cd10959">
    <property type="entry name" value="CE4_NodB_like_3"/>
    <property type="match status" value="1"/>
</dbReference>
<dbReference type="SUPFAM" id="SSF88713">
    <property type="entry name" value="Glycoside hydrolase/deacetylase"/>
    <property type="match status" value="1"/>
</dbReference>
<keyword evidence="4" id="KW-1185">Reference proteome</keyword>
<evidence type="ECO:0000259" key="2">
    <source>
        <dbReference type="PROSITE" id="PS51677"/>
    </source>
</evidence>
<evidence type="ECO:0000313" key="4">
    <source>
        <dbReference type="Proteomes" id="UP001501822"/>
    </source>
</evidence>
<sequence>MNAARLRPVRRGSRAAVAAAGLLAAAHAAPAITSIGPLRRRSFPALAGVGDPGHVALTFDDGPDPRSTPAFLAALREYEVTATFFLLGRMLTEAPNVGRELADAGHEIAVHGWAHRCMLLRGPAAAYDDLARAVETIVAVTGTVPRWYRPPYGVLSAPALRAARRLGLTPVLWTNWGRDWTRAATPASVLATVTRDLDGGATVLLHDSDCTSAPESWRNTLGALPPLLDEVRDRGLAVGPLRDHGLPMSAATA</sequence>
<dbReference type="Pfam" id="PF01522">
    <property type="entry name" value="Polysacc_deac_1"/>
    <property type="match status" value="1"/>
</dbReference>
<proteinExistence type="predicted"/>
<evidence type="ECO:0000313" key="3">
    <source>
        <dbReference type="EMBL" id="GAA0348305.1"/>
    </source>
</evidence>
<dbReference type="PROSITE" id="PS51677">
    <property type="entry name" value="NODB"/>
    <property type="match status" value="1"/>
</dbReference>
<name>A0ABN0WW44_9ACTN</name>
<dbReference type="PANTHER" id="PTHR10587:SF137">
    <property type="entry name" value="4-DEOXY-4-FORMAMIDO-L-ARABINOSE-PHOSPHOUNDECAPRENOL DEFORMYLASE ARND-RELATED"/>
    <property type="match status" value="1"/>
</dbReference>